<dbReference type="KEGG" id="tet:TTHERM_00160790"/>
<dbReference type="GeneID" id="7833985"/>
<name>Q22W53_TETTS</name>
<evidence type="ECO:0000313" key="3">
    <source>
        <dbReference type="Proteomes" id="UP000009168"/>
    </source>
</evidence>
<dbReference type="GO" id="GO:0016279">
    <property type="term" value="F:protein-lysine N-methyltransferase activity"/>
    <property type="evidence" value="ECO:0007669"/>
    <property type="project" value="TreeGrafter"/>
</dbReference>
<reference evidence="3" key="1">
    <citation type="journal article" date="2006" name="PLoS Biol.">
        <title>Macronuclear genome sequence of the ciliate Tetrahymena thermophila, a model eukaryote.</title>
        <authorList>
            <person name="Eisen J.A."/>
            <person name="Coyne R.S."/>
            <person name="Wu M."/>
            <person name="Wu D."/>
            <person name="Thiagarajan M."/>
            <person name="Wortman J.R."/>
            <person name="Badger J.H."/>
            <person name="Ren Q."/>
            <person name="Amedeo P."/>
            <person name="Jones K.M."/>
            <person name="Tallon L.J."/>
            <person name="Delcher A.L."/>
            <person name="Salzberg S.L."/>
            <person name="Silva J.C."/>
            <person name="Haas B.J."/>
            <person name="Majoros W.H."/>
            <person name="Farzad M."/>
            <person name="Carlton J.M."/>
            <person name="Smith R.K. Jr."/>
            <person name="Garg J."/>
            <person name="Pearlman R.E."/>
            <person name="Karrer K.M."/>
            <person name="Sun L."/>
            <person name="Manning G."/>
            <person name="Elde N.C."/>
            <person name="Turkewitz A.P."/>
            <person name="Asai D.J."/>
            <person name="Wilkes D.E."/>
            <person name="Wang Y."/>
            <person name="Cai H."/>
            <person name="Collins K."/>
            <person name="Stewart B.A."/>
            <person name="Lee S.R."/>
            <person name="Wilamowska K."/>
            <person name="Weinberg Z."/>
            <person name="Ruzzo W.L."/>
            <person name="Wloga D."/>
            <person name="Gaertig J."/>
            <person name="Frankel J."/>
            <person name="Tsao C.-C."/>
            <person name="Gorovsky M.A."/>
            <person name="Keeling P.J."/>
            <person name="Waller R.F."/>
            <person name="Patron N.J."/>
            <person name="Cherry J.M."/>
            <person name="Stover N.A."/>
            <person name="Krieger C.J."/>
            <person name="del Toro C."/>
            <person name="Ryder H.F."/>
            <person name="Williamson S.C."/>
            <person name="Barbeau R.A."/>
            <person name="Hamilton E.P."/>
            <person name="Orias E."/>
        </authorList>
    </citation>
    <scope>NUCLEOTIDE SEQUENCE [LARGE SCALE GENOMIC DNA]</scope>
    <source>
        <strain evidence="3">SB210</strain>
    </source>
</reference>
<protein>
    <submittedName>
        <fullName evidence="2">SET domain protein</fullName>
    </submittedName>
</protein>
<dbReference type="Pfam" id="PF00856">
    <property type="entry name" value="SET"/>
    <property type="match status" value="1"/>
</dbReference>
<dbReference type="Gene3D" id="3.90.1410.10">
    <property type="entry name" value="set domain protein methyltransferase, domain 1"/>
    <property type="match status" value="1"/>
</dbReference>
<sequence>MSCLQSENINSKKVDNLFKWLNENGATGLDQVEIKPSPECNGSIGCFAKIEFKKGDILAKIPKKCILGLGQAVKSPLISKLNEYAQQEYGKKLDKQVFSNEFMLWIYEGQCLIEEKDNHWKAYLESLPSESPIVCSWDNNILQKISKTNLGSAVEKELAIFQKQIEFLQSIQSKFPDLLHPEITKYIEWSKGNYLSRRFVGKLAIDGEGSGLEQYGGKMGCMVPFFDLLNHKNDHKVNFQHDEEYVWYVCEYDIKAGEEVFNNYCKASNEELLFTYGFAVENNQLDVLPLKLMACDKKGKPKEIGVFKVQRQSKGGIPKELFQAMTGEEDISQLYPEEVDMLLKMVKQKQIAIEDAILQVQSLLVDGKPTDVKIEYLIHYLNGQQEIITESITQLKSIQFEEDEQYEYH</sequence>
<dbReference type="CDD" id="cd10527">
    <property type="entry name" value="SET_LSMT"/>
    <property type="match status" value="1"/>
</dbReference>
<organism evidence="2 3">
    <name type="scientific">Tetrahymena thermophila (strain SB210)</name>
    <dbReference type="NCBI Taxonomy" id="312017"/>
    <lineage>
        <taxon>Eukaryota</taxon>
        <taxon>Sar</taxon>
        <taxon>Alveolata</taxon>
        <taxon>Ciliophora</taxon>
        <taxon>Intramacronucleata</taxon>
        <taxon>Oligohymenophorea</taxon>
        <taxon>Hymenostomatida</taxon>
        <taxon>Tetrahymenina</taxon>
        <taxon>Tetrahymenidae</taxon>
        <taxon>Tetrahymena</taxon>
    </lineage>
</organism>
<dbReference type="Proteomes" id="UP000009168">
    <property type="component" value="Unassembled WGS sequence"/>
</dbReference>
<dbReference type="eggNOG" id="KOG1337">
    <property type="taxonomic scope" value="Eukaryota"/>
</dbReference>
<dbReference type="RefSeq" id="XP_001009809.1">
    <property type="nucleotide sequence ID" value="XM_001009809.3"/>
</dbReference>
<keyword evidence="3" id="KW-1185">Reference proteome</keyword>
<accession>Q22W53</accession>
<dbReference type="PROSITE" id="PS50280">
    <property type="entry name" value="SET"/>
    <property type="match status" value="1"/>
</dbReference>
<dbReference type="EMBL" id="GG662820">
    <property type="protein sequence ID" value="EAR89564.1"/>
    <property type="molecule type" value="Genomic_DNA"/>
</dbReference>
<dbReference type="InterPro" id="IPR050600">
    <property type="entry name" value="SETD3_SETD6_MTase"/>
</dbReference>
<dbReference type="PANTHER" id="PTHR13271:SF34">
    <property type="entry name" value="N-LYSINE METHYLTRANSFERASE SETD6"/>
    <property type="match status" value="1"/>
</dbReference>
<dbReference type="OMA" id="NTELMMC"/>
<gene>
    <name evidence="2" type="ORF">TTHERM_00160790</name>
</gene>
<dbReference type="SUPFAM" id="SSF82199">
    <property type="entry name" value="SET domain"/>
    <property type="match status" value="1"/>
</dbReference>
<dbReference type="InterPro" id="IPR001214">
    <property type="entry name" value="SET_dom"/>
</dbReference>
<feature type="domain" description="SET" evidence="1">
    <location>
        <begin position="30"/>
        <end position="265"/>
    </location>
</feature>
<dbReference type="AlphaFoldDB" id="Q22W53"/>
<dbReference type="OrthoDB" id="295158at2759"/>
<dbReference type="PANTHER" id="PTHR13271">
    <property type="entry name" value="UNCHARACTERIZED PUTATIVE METHYLTRANSFERASE"/>
    <property type="match status" value="1"/>
</dbReference>
<dbReference type="HOGENOM" id="CLU_673538_0_0_1"/>
<evidence type="ECO:0000259" key="1">
    <source>
        <dbReference type="PROSITE" id="PS50280"/>
    </source>
</evidence>
<evidence type="ECO:0000313" key="2">
    <source>
        <dbReference type="EMBL" id="EAR89564.1"/>
    </source>
</evidence>
<dbReference type="GO" id="GO:0005634">
    <property type="term" value="C:nucleus"/>
    <property type="evidence" value="ECO:0007669"/>
    <property type="project" value="TreeGrafter"/>
</dbReference>
<proteinExistence type="predicted"/>
<dbReference type="InterPro" id="IPR046341">
    <property type="entry name" value="SET_dom_sf"/>
</dbReference>
<dbReference type="InParanoid" id="Q22W53"/>